<dbReference type="KEGG" id="dtl:H8F01_04085"/>
<organism evidence="3 4">
    <name type="scientific">Dyella telluris</name>
    <dbReference type="NCBI Taxonomy" id="2763498"/>
    <lineage>
        <taxon>Bacteria</taxon>
        <taxon>Pseudomonadati</taxon>
        <taxon>Pseudomonadota</taxon>
        <taxon>Gammaproteobacteria</taxon>
        <taxon>Lysobacterales</taxon>
        <taxon>Rhodanobacteraceae</taxon>
        <taxon>Dyella</taxon>
    </lineage>
</organism>
<proteinExistence type="predicted"/>
<dbReference type="InterPro" id="IPR036514">
    <property type="entry name" value="SGNH_hydro_sf"/>
</dbReference>
<feature type="compositionally biased region" description="Polar residues" evidence="1">
    <location>
        <begin position="25"/>
        <end position="39"/>
    </location>
</feature>
<feature type="region of interest" description="Disordered" evidence="1">
    <location>
        <begin position="25"/>
        <end position="47"/>
    </location>
</feature>
<protein>
    <submittedName>
        <fullName evidence="3">GDSL family lipase</fullName>
    </submittedName>
</protein>
<dbReference type="Proteomes" id="UP000515873">
    <property type="component" value="Chromosome"/>
</dbReference>
<sequence length="441" mass="45702">MPIHAEAPAAAQKWVATWAQAMTSNVSSEAHENGAQTRSEPAAAKGRDGFTVRQAVLTSVGGGKLRIRLSNYFGDAPLTVASAHVALGAPGSSDLTQIVKASDRALRFDGKDSLIIPAGGLSTSDAVELDVPALSTVVVSLHFAEGAHLADVHPMEHGPTTTIVAGNAVDALTLAGRQPFDLPDADNSPHVYVLNGVDVQVPQSTRGIVAFGDSITDGAFATTPATTWPGVLSSLANVAGTPAPMAVANMGISADELTTDQIGNPKAGMSGLKRFERDVIDQPGVTDVLVLLGSNDINRGIDRAGQPNGVLAGDLIAGLRMLTDVAHQHGLRVYVGTVPPFAGLPSPGWFTPEKEAVRQQVNRWIEHDAKLDGVLPFADVLTGRYQPSPLAAAQHPLPPGMATVCAGDAGLHPNDQGYAAMGQAAFDIVMGRPLSPGHRCN</sequence>
<dbReference type="AlphaFoldDB" id="A0A7G8QA70"/>
<dbReference type="PANTHER" id="PTHR43784:SF2">
    <property type="entry name" value="GDSL-LIKE LIPASE_ACYLHYDROLASE, PUTATIVE (AFU_ORTHOLOGUE AFUA_2G00820)-RELATED"/>
    <property type="match status" value="1"/>
</dbReference>
<feature type="domain" description="SGNH hydrolase-type esterase" evidence="2">
    <location>
        <begin position="210"/>
        <end position="420"/>
    </location>
</feature>
<accession>A0A7G8QA70</accession>
<name>A0A7G8QA70_9GAMM</name>
<dbReference type="InterPro" id="IPR053140">
    <property type="entry name" value="GDSL_Rv0518-like"/>
</dbReference>
<evidence type="ECO:0000256" key="1">
    <source>
        <dbReference type="SAM" id="MobiDB-lite"/>
    </source>
</evidence>
<evidence type="ECO:0000313" key="3">
    <source>
        <dbReference type="EMBL" id="QNK03678.1"/>
    </source>
</evidence>
<reference evidence="3 4" key="1">
    <citation type="submission" date="2020-08" db="EMBL/GenBank/DDBJ databases">
        <title>Dyella sp. G9 isolated from forest soil.</title>
        <authorList>
            <person name="Fu J."/>
            <person name="Qiu L."/>
        </authorList>
    </citation>
    <scope>NUCLEOTIDE SEQUENCE [LARGE SCALE GENOMIC DNA]</scope>
    <source>
        <strain evidence="3 4">G9</strain>
    </source>
</reference>
<dbReference type="SUPFAM" id="SSF52266">
    <property type="entry name" value="SGNH hydrolase"/>
    <property type="match status" value="1"/>
</dbReference>
<keyword evidence="4" id="KW-1185">Reference proteome</keyword>
<dbReference type="GO" id="GO:0016788">
    <property type="term" value="F:hydrolase activity, acting on ester bonds"/>
    <property type="evidence" value="ECO:0007669"/>
    <property type="project" value="UniProtKB-ARBA"/>
</dbReference>
<dbReference type="Gene3D" id="3.40.50.1110">
    <property type="entry name" value="SGNH hydrolase"/>
    <property type="match status" value="1"/>
</dbReference>
<evidence type="ECO:0000313" key="4">
    <source>
        <dbReference type="Proteomes" id="UP000515873"/>
    </source>
</evidence>
<evidence type="ECO:0000259" key="2">
    <source>
        <dbReference type="Pfam" id="PF13472"/>
    </source>
</evidence>
<dbReference type="Pfam" id="PF13472">
    <property type="entry name" value="Lipase_GDSL_2"/>
    <property type="match status" value="1"/>
</dbReference>
<dbReference type="PANTHER" id="PTHR43784">
    <property type="entry name" value="GDSL-LIKE LIPASE/ACYLHYDROLASE, PUTATIVE (AFU_ORTHOLOGUE AFUA_2G00820)-RELATED"/>
    <property type="match status" value="1"/>
</dbReference>
<gene>
    <name evidence="3" type="ORF">H8F01_04085</name>
</gene>
<dbReference type="EMBL" id="CP060412">
    <property type="protein sequence ID" value="QNK03678.1"/>
    <property type="molecule type" value="Genomic_DNA"/>
</dbReference>
<dbReference type="InterPro" id="IPR013830">
    <property type="entry name" value="SGNH_hydro"/>
</dbReference>